<dbReference type="PANTHER" id="PTHR35218">
    <property type="entry name" value="RNASE H DOMAIN-CONTAINING PROTEIN"/>
    <property type="match status" value="1"/>
</dbReference>
<dbReference type="InterPro" id="IPR036691">
    <property type="entry name" value="Endo/exonu/phosph_ase_sf"/>
</dbReference>
<reference evidence="1" key="2">
    <citation type="submission" date="2023-05" db="EMBL/GenBank/DDBJ databases">
        <authorList>
            <person name="Schelkunov M.I."/>
        </authorList>
    </citation>
    <scope>NUCLEOTIDE SEQUENCE</scope>
    <source>
        <strain evidence="1">Hsosn_3</strain>
        <tissue evidence="1">Leaf</tissue>
    </source>
</reference>
<dbReference type="PANTHER" id="PTHR35218:SF9">
    <property type="entry name" value="ENDONUCLEASE_EXONUCLEASE_PHOSPHATASE DOMAIN-CONTAINING PROTEIN"/>
    <property type="match status" value="1"/>
</dbReference>
<gene>
    <name evidence="1" type="ORF">POM88_012072</name>
</gene>
<dbReference type="AlphaFoldDB" id="A0AAD8N1W8"/>
<dbReference type="Proteomes" id="UP001237642">
    <property type="component" value="Unassembled WGS sequence"/>
</dbReference>
<evidence type="ECO:0000313" key="2">
    <source>
        <dbReference type="Proteomes" id="UP001237642"/>
    </source>
</evidence>
<evidence type="ECO:0008006" key="3">
    <source>
        <dbReference type="Google" id="ProtNLM"/>
    </source>
</evidence>
<dbReference type="SUPFAM" id="SSF56219">
    <property type="entry name" value="DNase I-like"/>
    <property type="match status" value="1"/>
</dbReference>
<accession>A0AAD8N1W8</accession>
<dbReference type="EMBL" id="JAUIZM010000003">
    <property type="protein sequence ID" value="KAK1393016.1"/>
    <property type="molecule type" value="Genomic_DNA"/>
</dbReference>
<reference evidence="1" key="1">
    <citation type="submission" date="2023-02" db="EMBL/GenBank/DDBJ databases">
        <title>Genome of toxic invasive species Heracleum sosnowskyi carries increased number of genes despite the absence of recent whole-genome duplications.</title>
        <authorList>
            <person name="Schelkunov M."/>
            <person name="Shtratnikova V."/>
            <person name="Makarenko M."/>
            <person name="Klepikova A."/>
            <person name="Omelchenko D."/>
            <person name="Novikova G."/>
            <person name="Obukhova E."/>
            <person name="Bogdanov V."/>
            <person name="Penin A."/>
            <person name="Logacheva M."/>
        </authorList>
    </citation>
    <scope>NUCLEOTIDE SEQUENCE</scope>
    <source>
        <strain evidence="1">Hsosn_3</strain>
        <tissue evidence="1">Leaf</tissue>
    </source>
</reference>
<sequence length="194" mass="22418">MSTLSWNCHGPGTPWALQFLKESILQKSPDFVFLSEILCKKDRVEKVKNNIGFEGAFIVDTIGRSGGLALLWRNKQEVMVLSYSKHHIDMVIETKGWRKNLMELMKKGVARRVGNGLTVDILHDPWLPCQNDPYIRTFHETLKGNKVVSLMSMDEDRIIIPWPMYILDCKKLTKLIITLSIQDKAKYMKTRQVQ</sequence>
<protein>
    <recommendedName>
        <fullName evidence="3">Endonuclease/exonuclease/phosphatase domain-containing protein</fullName>
    </recommendedName>
</protein>
<keyword evidence="2" id="KW-1185">Reference proteome</keyword>
<dbReference type="Gene3D" id="3.60.10.10">
    <property type="entry name" value="Endonuclease/exonuclease/phosphatase"/>
    <property type="match status" value="1"/>
</dbReference>
<evidence type="ECO:0000313" key="1">
    <source>
        <dbReference type="EMBL" id="KAK1393016.1"/>
    </source>
</evidence>
<name>A0AAD8N1W8_9APIA</name>
<comment type="caution">
    <text evidence="1">The sequence shown here is derived from an EMBL/GenBank/DDBJ whole genome shotgun (WGS) entry which is preliminary data.</text>
</comment>
<proteinExistence type="predicted"/>
<organism evidence="1 2">
    <name type="scientific">Heracleum sosnowskyi</name>
    <dbReference type="NCBI Taxonomy" id="360622"/>
    <lineage>
        <taxon>Eukaryota</taxon>
        <taxon>Viridiplantae</taxon>
        <taxon>Streptophyta</taxon>
        <taxon>Embryophyta</taxon>
        <taxon>Tracheophyta</taxon>
        <taxon>Spermatophyta</taxon>
        <taxon>Magnoliopsida</taxon>
        <taxon>eudicotyledons</taxon>
        <taxon>Gunneridae</taxon>
        <taxon>Pentapetalae</taxon>
        <taxon>asterids</taxon>
        <taxon>campanulids</taxon>
        <taxon>Apiales</taxon>
        <taxon>Apiaceae</taxon>
        <taxon>Apioideae</taxon>
        <taxon>apioid superclade</taxon>
        <taxon>Tordylieae</taxon>
        <taxon>Tordyliinae</taxon>
        <taxon>Heracleum</taxon>
    </lineage>
</organism>